<dbReference type="CDD" id="cd01844">
    <property type="entry name" value="SGNH_hydrolase_like_6"/>
    <property type="match status" value="1"/>
</dbReference>
<dbReference type="EMBL" id="CP046401">
    <property type="protein sequence ID" value="QGY47821.1"/>
    <property type="molecule type" value="Genomic_DNA"/>
</dbReference>
<dbReference type="InterPro" id="IPR013830">
    <property type="entry name" value="SGNH_hydro"/>
</dbReference>
<dbReference type="RefSeq" id="WP_158872053.1">
    <property type="nucleotide sequence ID" value="NZ_CP046401.1"/>
</dbReference>
<dbReference type="InterPro" id="IPR036514">
    <property type="entry name" value="SGNH_hydro_sf"/>
</dbReference>
<dbReference type="AlphaFoldDB" id="A0A6I6JZ13"/>
<dbReference type="Gene3D" id="3.40.50.1110">
    <property type="entry name" value="SGNH hydrolase"/>
    <property type="match status" value="1"/>
</dbReference>
<name>A0A6I6JZ13_9BACT</name>
<gene>
    <name evidence="3" type="ORF">GM418_30445</name>
</gene>
<dbReference type="Pfam" id="PF14606">
    <property type="entry name" value="Lipase_GDSL_3"/>
    <property type="match status" value="1"/>
</dbReference>
<feature type="domain" description="SGNH hydrolase-type esterase N-terminal" evidence="2">
    <location>
        <begin position="34"/>
        <end position="177"/>
    </location>
</feature>
<dbReference type="GO" id="GO:0016788">
    <property type="term" value="F:hydrolase activity, acting on ester bonds"/>
    <property type="evidence" value="ECO:0007669"/>
    <property type="project" value="UniProtKB-ARBA"/>
</dbReference>
<dbReference type="Gene3D" id="2.60.120.260">
    <property type="entry name" value="Galactose-binding domain-like"/>
    <property type="match status" value="1"/>
</dbReference>
<reference evidence="3 4" key="1">
    <citation type="submission" date="2019-11" db="EMBL/GenBank/DDBJ databases">
        <authorList>
            <person name="Zheng R.K."/>
            <person name="Sun C.M."/>
        </authorList>
    </citation>
    <scope>NUCLEOTIDE SEQUENCE [LARGE SCALE GENOMIC DNA]</scope>
    <source>
        <strain evidence="3 4">WC007</strain>
    </source>
</reference>
<evidence type="ECO:0000313" key="3">
    <source>
        <dbReference type="EMBL" id="QGY47821.1"/>
    </source>
</evidence>
<evidence type="ECO:0000259" key="1">
    <source>
        <dbReference type="Pfam" id="PF14606"/>
    </source>
</evidence>
<protein>
    <submittedName>
        <fullName evidence="3">Hydrolase</fullName>
    </submittedName>
</protein>
<dbReference type="Pfam" id="PF14607">
    <property type="entry name" value="GxDLY"/>
    <property type="match status" value="1"/>
</dbReference>
<evidence type="ECO:0000313" key="4">
    <source>
        <dbReference type="Proteomes" id="UP000428260"/>
    </source>
</evidence>
<keyword evidence="4" id="KW-1185">Reference proteome</keyword>
<dbReference type="InterPro" id="IPR032740">
    <property type="entry name" value="GxDLY"/>
</dbReference>
<organism evidence="3 4">
    <name type="scientific">Maribellus comscasis</name>
    <dbReference type="NCBI Taxonomy" id="2681766"/>
    <lineage>
        <taxon>Bacteria</taxon>
        <taxon>Pseudomonadati</taxon>
        <taxon>Bacteroidota</taxon>
        <taxon>Bacteroidia</taxon>
        <taxon>Marinilabiliales</taxon>
        <taxon>Prolixibacteraceae</taxon>
        <taxon>Maribellus</taxon>
    </lineage>
</organism>
<accession>A0A6I6JZ13</accession>
<evidence type="ECO:0000259" key="2">
    <source>
        <dbReference type="Pfam" id="PF14607"/>
    </source>
</evidence>
<dbReference type="KEGG" id="mcos:GM418_30445"/>
<dbReference type="Proteomes" id="UP000428260">
    <property type="component" value="Chromosome"/>
</dbReference>
<dbReference type="SUPFAM" id="SSF52266">
    <property type="entry name" value="SGNH hydrolase"/>
    <property type="match status" value="1"/>
</dbReference>
<proteinExistence type="predicted"/>
<keyword evidence="3" id="KW-0378">Hydrolase</keyword>
<sequence>MNCNLLHIVFTVCFVSSSFFGQSENQINKSKIKYYNGDLFLLEGSAFTNDVKENRYQRLPDKYHGKVRDLVWDLSKCSSGMSVRFFTNSTCIYVKWSVVNSSIANRNHMAATGVKGADLYFKIGKEWQYVNTARPNGKDFEELLVANMDGKRREFRLYLPLYIELADIQIGVEESCKIEKAVQDSRKPIVFYGTSITQGGCASRPGMAHTNIISRKTGIECINLGFRGNGKMEPELAEIIREIDAELYVIECLPNMTKQEVLERISPFMEILREKRKSTPVVFVENLIYEKSYLDNKTMQSTNEKNLALKGEFEKLKNDGFKNIYYIDGKNALGEDHEATVDGTHLTDLGFLRYADFLIQNIKKYKLL</sequence>
<feature type="domain" description="SGNH hydrolase-type esterase" evidence="1">
    <location>
        <begin position="187"/>
        <end position="362"/>
    </location>
</feature>